<evidence type="ECO:0000313" key="2">
    <source>
        <dbReference type="Proteomes" id="UP000199202"/>
    </source>
</evidence>
<dbReference type="Proteomes" id="UP000199202">
    <property type="component" value="Unassembled WGS sequence"/>
</dbReference>
<protein>
    <submittedName>
        <fullName evidence="1">Uncharacterized protein</fullName>
    </submittedName>
</protein>
<reference evidence="1 2" key="1">
    <citation type="submission" date="2016-10" db="EMBL/GenBank/DDBJ databases">
        <authorList>
            <person name="de Groot N.N."/>
        </authorList>
    </citation>
    <scope>NUCLEOTIDE SEQUENCE [LARGE SCALE GENOMIC DNA]</scope>
    <source>
        <strain evidence="1 2">CGMCC 4.6533</strain>
    </source>
</reference>
<organism evidence="1 2">
    <name type="scientific">Nonomuraea jiangxiensis</name>
    <dbReference type="NCBI Taxonomy" id="633440"/>
    <lineage>
        <taxon>Bacteria</taxon>
        <taxon>Bacillati</taxon>
        <taxon>Actinomycetota</taxon>
        <taxon>Actinomycetes</taxon>
        <taxon>Streptosporangiales</taxon>
        <taxon>Streptosporangiaceae</taxon>
        <taxon>Nonomuraea</taxon>
    </lineage>
</organism>
<gene>
    <name evidence="1" type="ORF">SAMN05421869_10153</name>
</gene>
<accession>A0A1G7YA16</accession>
<sequence length="251" mass="25736">MPLCNGECRECRSVMGVPGVPSSSGCVAAVGPGRMRCRRRLTAWVGGGGVAGLRIAETGGPCRRRRGWCSCRGLADGGVLLPGCAVRCCHRQGVSQAAAASSGAWVRGCLGCLRCVLGVVGGVGVVPDQGLGVVRRRIAEVGSRRIDGIASRGSVGVGSRESVRVGSRGYVGSRGAVGLVRVGLWGWAAHVDLWGGAHVRPWGGSRRGCCGCCLRRWDVLWGMGFGSVAVACAGGRAAAMGFWGLGVAGFW</sequence>
<proteinExistence type="predicted"/>
<evidence type="ECO:0000313" key="1">
    <source>
        <dbReference type="EMBL" id="SDG93227.1"/>
    </source>
</evidence>
<dbReference type="AlphaFoldDB" id="A0A1G7YA16"/>
<dbReference type="EMBL" id="FNDJ01000001">
    <property type="protein sequence ID" value="SDG93227.1"/>
    <property type="molecule type" value="Genomic_DNA"/>
</dbReference>
<keyword evidence="2" id="KW-1185">Reference proteome</keyword>
<name>A0A1G7YA16_9ACTN</name>